<comment type="subunit">
    <text evidence="5">Part of the 50S ribosomal subunit.</text>
</comment>
<dbReference type="PROSITE" id="PS01108">
    <property type="entry name" value="RIBOSOMAL_L24"/>
    <property type="match status" value="1"/>
</dbReference>
<dbReference type="GO" id="GO:0005840">
    <property type="term" value="C:ribosome"/>
    <property type="evidence" value="ECO:0007669"/>
    <property type="project" value="UniProtKB-KW"/>
</dbReference>
<dbReference type="GO" id="GO:0006412">
    <property type="term" value="P:translation"/>
    <property type="evidence" value="ECO:0007669"/>
    <property type="project" value="UniProtKB-UniRule"/>
</dbReference>
<keyword evidence="5" id="KW-0694">RNA-binding</keyword>
<dbReference type="GO" id="GO:0019843">
    <property type="term" value="F:rRNA binding"/>
    <property type="evidence" value="ECO:0007669"/>
    <property type="project" value="UniProtKB-UniRule"/>
</dbReference>
<dbReference type="Pfam" id="PF17136">
    <property type="entry name" value="ribosomal_L24"/>
    <property type="match status" value="1"/>
</dbReference>
<comment type="function">
    <text evidence="5">One of the proteins that surrounds the polypeptide exit tunnel on the outside of the subunit.</text>
</comment>
<dbReference type="Gene3D" id="2.30.30.30">
    <property type="match status" value="1"/>
</dbReference>
<dbReference type="SUPFAM" id="SSF50104">
    <property type="entry name" value="Translation proteins SH3-like domain"/>
    <property type="match status" value="1"/>
</dbReference>
<comment type="similarity">
    <text evidence="1 5 6">Belongs to the universal ribosomal protein uL24 family.</text>
</comment>
<gene>
    <name evidence="5 8" type="primary">rplX</name>
    <name evidence="8" type="ORF">OCHUTO_0902</name>
</gene>
<comment type="caution">
    <text evidence="8">The sequence shown here is derived from an EMBL/GenBank/DDBJ whole genome shotgun (WGS) entry which is preliminary data.</text>
</comment>
<dbReference type="SMART" id="SM00739">
    <property type="entry name" value="KOW"/>
    <property type="match status" value="1"/>
</dbReference>
<keyword evidence="2 5" id="KW-0689">Ribosomal protein</keyword>
<dbReference type="RefSeq" id="WP_045797499.1">
    <property type="nucleotide sequence ID" value="NZ_LANP01000025.1"/>
</dbReference>
<accession>A0A0F3MHP9</accession>
<dbReference type="InterPro" id="IPR005824">
    <property type="entry name" value="KOW"/>
</dbReference>
<dbReference type="InterPro" id="IPR005825">
    <property type="entry name" value="Ribosomal_uL24_CS"/>
</dbReference>
<dbReference type="InterPro" id="IPR003256">
    <property type="entry name" value="Ribosomal_uL24"/>
</dbReference>
<dbReference type="STRING" id="1359168.OCHUTO_0902"/>
<dbReference type="EMBL" id="LANP01000025">
    <property type="protein sequence ID" value="KJV55280.1"/>
    <property type="molecule type" value="Genomic_DNA"/>
</dbReference>
<evidence type="ECO:0000259" key="7">
    <source>
        <dbReference type="SMART" id="SM00739"/>
    </source>
</evidence>
<evidence type="ECO:0000256" key="6">
    <source>
        <dbReference type="RuleBase" id="RU003477"/>
    </source>
</evidence>
<dbReference type="InterPro" id="IPR008991">
    <property type="entry name" value="Translation_prot_SH3-like_sf"/>
</dbReference>
<dbReference type="Proteomes" id="UP000033616">
    <property type="component" value="Unassembled WGS sequence"/>
</dbReference>
<name>A0A0F3MHP9_9RICK</name>
<dbReference type="PANTHER" id="PTHR12903">
    <property type="entry name" value="MITOCHONDRIAL RIBOSOMAL PROTEIN L24"/>
    <property type="match status" value="1"/>
</dbReference>
<dbReference type="HAMAP" id="MF_01326_B">
    <property type="entry name" value="Ribosomal_uL24_B"/>
    <property type="match status" value="1"/>
</dbReference>
<evidence type="ECO:0000256" key="3">
    <source>
        <dbReference type="ARBA" id="ARBA00023274"/>
    </source>
</evidence>
<comment type="function">
    <text evidence="5">One of two assembly initiator proteins, it binds directly to the 5'-end of the 23S rRNA, where it nucleates assembly of the 50S subunit.</text>
</comment>
<evidence type="ECO:0000313" key="8">
    <source>
        <dbReference type="EMBL" id="KJV55280.1"/>
    </source>
</evidence>
<evidence type="ECO:0000256" key="1">
    <source>
        <dbReference type="ARBA" id="ARBA00010618"/>
    </source>
</evidence>
<evidence type="ECO:0000256" key="4">
    <source>
        <dbReference type="ARBA" id="ARBA00035206"/>
    </source>
</evidence>
<organism evidence="8 9">
    <name type="scientific">Orientia chuto str. Dubai</name>
    <dbReference type="NCBI Taxonomy" id="1359168"/>
    <lineage>
        <taxon>Bacteria</taxon>
        <taxon>Pseudomonadati</taxon>
        <taxon>Pseudomonadota</taxon>
        <taxon>Alphaproteobacteria</taxon>
        <taxon>Rickettsiales</taxon>
        <taxon>Rickettsiaceae</taxon>
        <taxon>Rickettsieae</taxon>
        <taxon>Orientia</taxon>
    </lineage>
</organism>
<dbReference type="GO" id="GO:0003735">
    <property type="term" value="F:structural constituent of ribosome"/>
    <property type="evidence" value="ECO:0007669"/>
    <property type="project" value="InterPro"/>
</dbReference>
<keyword evidence="3 5" id="KW-0687">Ribonucleoprotein</keyword>
<evidence type="ECO:0000256" key="5">
    <source>
        <dbReference type="HAMAP-Rule" id="MF_01326"/>
    </source>
</evidence>
<dbReference type="AlphaFoldDB" id="A0A0F3MHP9"/>
<dbReference type="GO" id="GO:1990904">
    <property type="term" value="C:ribonucleoprotein complex"/>
    <property type="evidence" value="ECO:0007669"/>
    <property type="project" value="UniProtKB-KW"/>
</dbReference>
<proteinExistence type="inferred from homology"/>
<dbReference type="CDD" id="cd06089">
    <property type="entry name" value="KOW_RPL26"/>
    <property type="match status" value="1"/>
</dbReference>
<evidence type="ECO:0000256" key="2">
    <source>
        <dbReference type="ARBA" id="ARBA00022980"/>
    </source>
</evidence>
<sequence>MKKIRIKTGDQVQVITGKDKGKRGVVIKVLTKLSKVIVQGVNLAKKHVKADKNNSGGILTKELPIHISNVAYVDSVSSLMTKITYKKLDDERKVRISKYSGKILQEEGK</sequence>
<dbReference type="NCBIfam" id="TIGR01079">
    <property type="entry name" value="rplX_bact"/>
    <property type="match status" value="1"/>
</dbReference>
<dbReference type="PATRIC" id="fig|1359168.3.peg.630"/>
<dbReference type="OrthoDB" id="9807419at2"/>
<keyword evidence="9" id="KW-1185">Reference proteome</keyword>
<dbReference type="InterPro" id="IPR041988">
    <property type="entry name" value="Ribosomal_uL24_KOW"/>
</dbReference>
<dbReference type="Pfam" id="PF00467">
    <property type="entry name" value="KOW"/>
    <property type="match status" value="1"/>
</dbReference>
<feature type="domain" description="KOW" evidence="7">
    <location>
        <begin position="5"/>
        <end position="32"/>
    </location>
</feature>
<protein>
    <recommendedName>
        <fullName evidence="4 5">Large ribosomal subunit protein uL24</fullName>
    </recommendedName>
</protein>
<reference evidence="8 9" key="1">
    <citation type="submission" date="2015-02" db="EMBL/GenBank/DDBJ databases">
        <title>Genome Sequencing of Rickettsiales.</title>
        <authorList>
            <person name="Daugherty S.C."/>
            <person name="Su Q."/>
            <person name="Abolude K."/>
            <person name="Beier-Sexton M."/>
            <person name="Carlyon J.A."/>
            <person name="Carter R."/>
            <person name="Day N.P."/>
            <person name="Dumler S.J."/>
            <person name="Dyachenko V."/>
            <person name="Godinez A."/>
            <person name="Kurtti T.J."/>
            <person name="Lichay M."/>
            <person name="Mullins K.E."/>
            <person name="Ott S."/>
            <person name="Pappas-Brown V."/>
            <person name="Paris D.H."/>
            <person name="Patel P."/>
            <person name="Richards A.L."/>
            <person name="Sadzewicz L."/>
            <person name="Sears K."/>
            <person name="Seidman D."/>
            <person name="Sengamalay N."/>
            <person name="Stenos J."/>
            <person name="Tallon L.J."/>
            <person name="Vincent G."/>
            <person name="Fraser C.M."/>
            <person name="Munderloh U."/>
            <person name="Dunning-Hotopp J.C."/>
        </authorList>
    </citation>
    <scope>NUCLEOTIDE SEQUENCE [LARGE SCALE GENOMIC DNA]</scope>
    <source>
        <strain evidence="8 9">Fuller</strain>
    </source>
</reference>
<keyword evidence="5" id="KW-0699">rRNA-binding</keyword>
<evidence type="ECO:0000313" key="9">
    <source>
        <dbReference type="Proteomes" id="UP000033616"/>
    </source>
</evidence>
<dbReference type="InterPro" id="IPR014722">
    <property type="entry name" value="Rib_uL2_dom2"/>
</dbReference>
<dbReference type="InterPro" id="IPR057264">
    <property type="entry name" value="Ribosomal_uL24_C"/>
</dbReference>